<evidence type="ECO:0000313" key="2">
    <source>
        <dbReference type="EMBL" id="MCI5756079.1"/>
    </source>
</evidence>
<evidence type="ECO:0000256" key="1">
    <source>
        <dbReference type="SAM" id="MobiDB-lite"/>
    </source>
</evidence>
<protein>
    <submittedName>
        <fullName evidence="2">Uncharacterized protein</fullName>
    </submittedName>
</protein>
<gene>
    <name evidence="2" type="ORF">MR241_07275</name>
</gene>
<sequence length="117" mass="13052">MNLSLGQRRRMLQENNTEFDVIIDRIAQESGNNPKAFVGSCEMKYPLRRAPGKSAVFCHAAVKPDLAPILMHLLNQGETAEEATARRNTEQHRLADRSGSTPVPGFGKTRGTCRFIR</sequence>
<organism evidence="2 3">
    <name type="scientific">Candidatus Colimorpha enterica</name>
    <dbReference type="NCBI Taxonomy" id="3083063"/>
    <lineage>
        <taxon>Bacteria</taxon>
        <taxon>Pseudomonadati</taxon>
        <taxon>Bacteroidota</taxon>
        <taxon>Bacteroidia</taxon>
        <taxon>Bacteroidales</taxon>
        <taxon>Candidatus Colimorpha</taxon>
    </lineage>
</organism>
<dbReference type="Proteomes" id="UP001139365">
    <property type="component" value="Unassembled WGS sequence"/>
</dbReference>
<comment type="caution">
    <text evidence="2">The sequence shown here is derived from an EMBL/GenBank/DDBJ whole genome shotgun (WGS) entry which is preliminary data.</text>
</comment>
<name>A0AAE3FIF1_9BACT</name>
<feature type="compositionally biased region" description="Basic and acidic residues" evidence="1">
    <location>
        <begin position="83"/>
        <end position="96"/>
    </location>
</feature>
<evidence type="ECO:0000313" key="3">
    <source>
        <dbReference type="Proteomes" id="UP001139365"/>
    </source>
</evidence>
<proteinExistence type="predicted"/>
<dbReference type="AlphaFoldDB" id="A0AAE3FIF1"/>
<reference evidence="2 3" key="1">
    <citation type="submission" date="2022-03" db="EMBL/GenBank/DDBJ databases">
        <title>Metagenome-assembled genomes from swine fecal metagenomes.</title>
        <authorList>
            <person name="Holman D.B."/>
            <person name="Kommadath A."/>
        </authorList>
    </citation>
    <scope>NUCLEOTIDE SEQUENCE [LARGE SCALE GENOMIC DNA]</scope>
    <source>
        <strain evidence="2">SUG147</strain>
    </source>
</reference>
<feature type="region of interest" description="Disordered" evidence="1">
    <location>
        <begin position="80"/>
        <end position="117"/>
    </location>
</feature>
<dbReference type="EMBL" id="JALEMU010000119">
    <property type="protein sequence ID" value="MCI5756079.1"/>
    <property type="molecule type" value="Genomic_DNA"/>
</dbReference>
<accession>A0AAE3FIF1</accession>